<name>A0AAU0F621_9FLAO</name>
<proteinExistence type="predicted"/>
<geneLocation type="plasmid" evidence="1 2">
    <name>pQD2021</name>
</geneLocation>
<keyword evidence="2" id="KW-1185">Reference proteome</keyword>
<evidence type="ECO:0000313" key="2">
    <source>
        <dbReference type="Proteomes" id="UP001432059"/>
    </source>
</evidence>
<dbReference type="Proteomes" id="UP001432059">
    <property type="component" value="Plasmid pQD2021"/>
</dbReference>
<dbReference type="AlphaFoldDB" id="A0AAU0F621"/>
<reference evidence="1" key="1">
    <citation type="submission" date="2023-10" db="EMBL/GenBank/DDBJ databases">
        <title>Characterization and whole genome sequencing of a novel strain of Bergeyella porcorum QD2021 isolated from pig.</title>
        <authorList>
            <person name="Liu G."/>
            <person name="Chen C."/>
            <person name="Han X."/>
        </authorList>
    </citation>
    <scope>NUCLEOTIDE SEQUENCE</scope>
    <source>
        <strain evidence="1">QD2021</strain>
        <plasmid evidence="1">pQD2021</plasmid>
    </source>
</reference>
<accession>A0AAU0F621</accession>
<keyword evidence="1" id="KW-0614">Plasmid</keyword>
<evidence type="ECO:0000313" key="1">
    <source>
        <dbReference type="EMBL" id="WOC53172.1"/>
    </source>
</evidence>
<dbReference type="KEGG" id="bpor:BPO_p0089"/>
<gene>
    <name evidence="1" type="ORF">BPO_p0089</name>
</gene>
<protein>
    <submittedName>
        <fullName evidence="1">Uncharacterized protein</fullName>
    </submittedName>
</protein>
<dbReference type="EMBL" id="CP136427">
    <property type="protein sequence ID" value="WOC53172.1"/>
    <property type="molecule type" value="Genomic_DNA"/>
</dbReference>
<organism evidence="1 2">
    <name type="scientific">Bergeyella porcorum</name>
    <dbReference type="NCBI Taxonomy" id="1735111"/>
    <lineage>
        <taxon>Bacteria</taxon>
        <taxon>Pseudomonadati</taxon>
        <taxon>Bacteroidota</taxon>
        <taxon>Flavobacteriia</taxon>
        <taxon>Flavobacteriales</taxon>
        <taxon>Weeksellaceae</taxon>
        <taxon>Bergeyella</taxon>
    </lineage>
</organism>
<sequence length="28" mass="3258">MLELNIASLELNFYILIVFENRFGNLNG</sequence>